<dbReference type="PROSITE" id="PS51482">
    <property type="entry name" value="DEGV"/>
    <property type="match status" value="1"/>
</dbReference>
<dbReference type="RefSeq" id="WP_192281126.1">
    <property type="nucleotide sequence ID" value="NZ_JACZDF010000006.1"/>
</dbReference>
<organism evidence="2 3">
    <name type="scientific">Flavimobilis rhizosphaerae</name>
    <dbReference type="NCBI Taxonomy" id="2775421"/>
    <lineage>
        <taxon>Bacteria</taxon>
        <taxon>Bacillati</taxon>
        <taxon>Actinomycetota</taxon>
        <taxon>Actinomycetes</taxon>
        <taxon>Micrococcales</taxon>
        <taxon>Jonesiaceae</taxon>
        <taxon>Flavimobilis</taxon>
    </lineage>
</organism>
<name>A0ABR9DSL4_9MICO</name>
<dbReference type="Proteomes" id="UP000642107">
    <property type="component" value="Unassembled WGS sequence"/>
</dbReference>
<reference evidence="2 3" key="1">
    <citation type="submission" date="2020-09" db="EMBL/GenBank/DDBJ databases">
        <title>Flavimobilis rhizosphaerae sp. nov., isolated from rhizosphere soil of Spartina alterniflora.</title>
        <authorList>
            <person name="Hanqin C."/>
        </authorList>
    </citation>
    <scope>NUCLEOTIDE SEQUENCE [LARGE SCALE GENOMIC DNA]</scope>
    <source>
        <strain evidence="2 3">GY 10621</strain>
    </source>
</reference>
<dbReference type="InterPro" id="IPR050270">
    <property type="entry name" value="DegV_domain_contain"/>
</dbReference>
<dbReference type="PANTHER" id="PTHR33434">
    <property type="entry name" value="DEGV DOMAIN-CONTAINING PROTEIN DR_1986-RELATED"/>
    <property type="match status" value="1"/>
</dbReference>
<dbReference type="NCBIfam" id="TIGR00762">
    <property type="entry name" value="DegV"/>
    <property type="match status" value="1"/>
</dbReference>
<keyword evidence="3" id="KW-1185">Reference proteome</keyword>
<dbReference type="PANTHER" id="PTHR33434:SF2">
    <property type="entry name" value="FATTY ACID-BINDING PROTEIN TM_1468"/>
    <property type="match status" value="1"/>
</dbReference>
<keyword evidence="1" id="KW-0446">Lipid-binding</keyword>
<sequence>MASSPRVRVVTDSTCALPAALAAAAGLATVPLHVVVDGAEHLEGVDVDDDALAAAIVAGARVTTSQPTPAAFARVYARVADEGAADVVSVHLSGELSGTVHSAAAGAAGAPVNVRVVDSRSAATGMGFAALEAARAAERGADARTVEQVALRVASSATTLFLVGSLDHLRRGGRLTRAAAALGNVLGMRPLLTLRDGRIEVLAKVRTRAAAIDRLVEIAREAAARAARPLVAVHHLDTPADAAALAARLDDVASEPVLVGPVGAVLGAHVGPGLLAVVVVDADA</sequence>
<gene>
    <name evidence="2" type="ORF">IGS67_11520</name>
</gene>
<evidence type="ECO:0000313" key="3">
    <source>
        <dbReference type="Proteomes" id="UP000642107"/>
    </source>
</evidence>
<proteinExistence type="predicted"/>
<accession>A0ABR9DSL4</accession>
<dbReference type="InterPro" id="IPR043168">
    <property type="entry name" value="DegV_C"/>
</dbReference>
<evidence type="ECO:0000256" key="1">
    <source>
        <dbReference type="ARBA" id="ARBA00023121"/>
    </source>
</evidence>
<dbReference type="InterPro" id="IPR003797">
    <property type="entry name" value="DegV"/>
</dbReference>
<dbReference type="EMBL" id="JACZDF010000006">
    <property type="protein sequence ID" value="MBD9700112.1"/>
    <property type="molecule type" value="Genomic_DNA"/>
</dbReference>
<dbReference type="Gene3D" id="3.30.1180.10">
    <property type="match status" value="1"/>
</dbReference>
<dbReference type="Gene3D" id="3.40.50.10170">
    <property type="match status" value="1"/>
</dbReference>
<dbReference type="SUPFAM" id="SSF82549">
    <property type="entry name" value="DAK1/DegV-like"/>
    <property type="match status" value="1"/>
</dbReference>
<dbReference type="Pfam" id="PF02645">
    <property type="entry name" value="DegV"/>
    <property type="match status" value="1"/>
</dbReference>
<comment type="caution">
    <text evidence="2">The sequence shown here is derived from an EMBL/GenBank/DDBJ whole genome shotgun (WGS) entry which is preliminary data.</text>
</comment>
<protein>
    <submittedName>
        <fullName evidence="2">DegV family protein</fullName>
    </submittedName>
</protein>
<evidence type="ECO:0000313" key="2">
    <source>
        <dbReference type="EMBL" id="MBD9700112.1"/>
    </source>
</evidence>